<gene>
    <name evidence="17" type="ORF">DFO73_106109</name>
</gene>
<comment type="caution">
    <text evidence="17">The sequence shown here is derived from an EMBL/GenBank/DDBJ whole genome shotgun (WGS) entry which is preliminary data.</text>
</comment>
<evidence type="ECO:0000259" key="16">
    <source>
        <dbReference type="PROSITE" id="PS50885"/>
    </source>
</evidence>
<dbReference type="InterPro" id="IPR005467">
    <property type="entry name" value="His_kinase_dom"/>
</dbReference>
<dbReference type="Pfam" id="PF00512">
    <property type="entry name" value="HisKA"/>
    <property type="match status" value="1"/>
</dbReference>
<dbReference type="SMART" id="SM00388">
    <property type="entry name" value="HisKA"/>
    <property type="match status" value="1"/>
</dbReference>
<evidence type="ECO:0000256" key="6">
    <source>
        <dbReference type="ARBA" id="ARBA00022679"/>
    </source>
</evidence>
<evidence type="ECO:0000256" key="12">
    <source>
        <dbReference type="ARBA" id="ARBA00023012"/>
    </source>
</evidence>
<dbReference type="FunFam" id="1.10.287.130:FF:000008">
    <property type="entry name" value="Two-component sensor histidine kinase"/>
    <property type="match status" value="1"/>
</dbReference>
<dbReference type="PANTHER" id="PTHR45528:SF1">
    <property type="entry name" value="SENSOR HISTIDINE KINASE CPXA"/>
    <property type="match status" value="1"/>
</dbReference>
<dbReference type="InterPro" id="IPR004358">
    <property type="entry name" value="Sig_transdc_His_kin-like_C"/>
</dbReference>
<dbReference type="PROSITE" id="PS50109">
    <property type="entry name" value="HIS_KIN"/>
    <property type="match status" value="1"/>
</dbReference>
<keyword evidence="12" id="KW-0902">Two-component regulatory system</keyword>
<evidence type="ECO:0000313" key="17">
    <source>
        <dbReference type="EMBL" id="PWW28293.1"/>
    </source>
</evidence>
<keyword evidence="7 14" id="KW-0812">Transmembrane</keyword>
<evidence type="ECO:0000256" key="7">
    <source>
        <dbReference type="ARBA" id="ARBA00022692"/>
    </source>
</evidence>
<feature type="transmembrane region" description="Helical" evidence="14">
    <location>
        <begin position="271"/>
        <end position="292"/>
    </location>
</feature>
<accession>A0A2V3A0L3</accession>
<dbReference type="EC" id="2.7.13.3" evidence="3"/>
<dbReference type="Proteomes" id="UP000247150">
    <property type="component" value="Unassembled WGS sequence"/>
</dbReference>
<feature type="transmembrane region" description="Helical" evidence="14">
    <location>
        <begin position="422"/>
        <end position="441"/>
    </location>
</feature>
<keyword evidence="11 14" id="KW-1133">Transmembrane helix</keyword>
<dbReference type="Pfam" id="PF02518">
    <property type="entry name" value="HATPase_c"/>
    <property type="match status" value="1"/>
</dbReference>
<dbReference type="OrthoDB" id="9792991at2"/>
<dbReference type="InterPro" id="IPR036890">
    <property type="entry name" value="HATPase_C_sf"/>
</dbReference>
<protein>
    <recommendedName>
        <fullName evidence="3">histidine kinase</fullName>
        <ecNumber evidence="3">2.7.13.3</ecNumber>
    </recommendedName>
</protein>
<dbReference type="Gene3D" id="1.10.287.130">
    <property type="match status" value="1"/>
</dbReference>
<organism evidence="17 18">
    <name type="scientific">Cytobacillus oceanisediminis</name>
    <dbReference type="NCBI Taxonomy" id="665099"/>
    <lineage>
        <taxon>Bacteria</taxon>
        <taxon>Bacillati</taxon>
        <taxon>Bacillota</taxon>
        <taxon>Bacilli</taxon>
        <taxon>Bacillales</taxon>
        <taxon>Bacillaceae</taxon>
        <taxon>Cytobacillus</taxon>
    </lineage>
</organism>
<evidence type="ECO:0000313" key="18">
    <source>
        <dbReference type="Proteomes" id="UP000247150"/>
    </source>
</evidence>
<comment type="catalytic activity">
    <reaction evidence="1">
        <text>ATP + protein L-histidine = ADP + protein N-phospho-L-histidine.</text>
        <dbReference type="EC" id="2.7.13.3"/>
    </reaction>
</comment>
<dbReference type="InterPro" id="IPR003594">
    <property type="entry name" value="HATPase_dom"/>
</dbReference>
<dbReference type="InterPro" id="IPR050398">
    <property type="entry name" value="HssS/ArlS-like"/>
</dbReference>
<keyword evidence="4" id="KW-1003">Cell membrane</keyword>
<dbReference type="CDD" id="cd00082">
    <property type="entry name" value="HisKA"/>
    <property type="match status" value="1"/>
</dbReference>
<keyword evidence="5" id="KW-0597">Phosphoprotein</keyword>
<dbReference type="InterPro" id="IPR003661">
    <property type="entry name" value="HisK_dim/P_dom"/>
</dbReference>
<dbReference type="EMBL" id="QGTW01000006">
    <property type="protein sequence ID" value="PWW28293.1"/>
    <property type="molecule type" value="Genomic_DNA"/>
</dbReference>
<dbReference type="Gene3D" id="3.30.565.10">
    <property type="entry name" value="Histidine kinase-like ATPase, C-terminal domain"/>
    <property type="match status" value="1"/>
</dbReference>
<dbReference type="SUPFAM" id="SSF47384">
    <property type="entry name" value="Homodimeric domain of signal transducing histidine kinase"/>
    <property type="match status" value="1"/>
</dbReference>
<dbReference type="AlphaFoldDB" id="A0A2V3A0L3"/>
<dbReference type="PROSITE" id="PS50885">
    <property type="entry name" value="HAMP"/>
    <property type="match status" value="1"/>
</dbReference>
<dbReference type="GO" id="GO:0005524">
    <property type="term" value="F:ATP binding"/>
    <property type="evidence" value="ECO:0007669"/>
    <property type="project" value="UniProtKB-KW"/>
</dbReference>
<feature type="transmembrane region" description="Helical" evidence="14">
    <location>
        <begin position="346"/>
        <end position="369"/>
    </location>
</feature>
<evidence type="ECO:0000256" key="8">
    <source>
        <dbReference type="ARBA" id="ARBA00022741"/>
    </source>
</evidence>
<evidence type="ECO:0000256" key="10">
    <source>
        <dbReference type="ARBA" id="ARBA00022840"/>
    </source>
</evidence>
<keyword evidence="13 14" id="KW-0472">Membrane</keyword>
<dbReference type="SUPFAM" id="SSF55874">
    <property type="entry name" value="ATPase domain of HSP90 chaperone/DNA topoisomerase II/histidine kinase"/>
    <property type="match status" value="1"/>
</dbReference>
<feature type="transmembrane region" description="Helical" evidence="14">
    <location>
        <begin position="313"/>
        <end position="334"/>
    </location>
</feature>
<dbReference type="PANTHER" id="PTHR45528">
    <property type="entry name" value="SENSOR HISTIDINE KINASE CPXA"/>
    <property type="match status" value="1"/>
</dbReference>
<evidence type="ECO:0000256" key="4">
    <source>
        <dbReference type="ARBA" id="ARBA00022475"/>
    </source>
</evidence>
<dbReference type="GO" id="GO:0005886">
    <property type="term" value="C:plasma membrane"/>
    <property type="evidence" value="ECO:0007669"/>
    <property type="project" value="UniProtKB-SubCell"/>
</dbReference>
<dbReference type="SMART" id="SM00387">
    <property type="entry name" value="HATPase_c"/>
    <property type="match status" value="1"/>
</dbReference>
<reference evidence="17 18" key="1">
    <citation type="submission" date="2018-05" db="EMBL/GenBank/DDBJ databases">
        <title>Freshwater and sediment microbial communities from various areas in North America, analyzing microbe dynamics in response to fracking.</title>
        <authorList>
            <person name="Lamendella R."/>
        </authorList>
    </citation>
    <scope>NUCLEOTIDE SEQUENCE [LARGE SCALE GENOMIC DNA]</scope>
    <source>
        <strain evidence="17 18">15_TX</strain>
    </source>
</reference>
<evidence type="ECO:0000256" key="11">
    <source>
        <dbReference type="ARBA" id="ARBA00022989"/>
    </source>
</evidence>
<evidence type="ECO:0000256" key="2">
    <source>
        <dbReference type="ARBA" id="ARBA00004651"/>
    </source>
</evidence>
<dbReference type="PRINTS" id="PR00344">
    <property type="entry name" value="BCTRLSENSOR"/>
</dbReference>
<evidence type="ECO:0000256" key="13">
    <source>
        <dbReference type="ARBA" id="ARBA00023136"/>
    </source>
</evidence>
<dbReference type="GO" id="GO:0000155">
    <property type="term" value="F:phosphorelay sensor kinase activity"/>
    <property type="evidence" value="ECO:0007669"/>
    <property type="project" value="InterPro"/>
</dbReference>
<feature type="transmembrane region" description="Helical" evidence="14">
    <location>
        <begin position="447"/>
        <end position="465"/>
    </location>
</feature>
<evidence type="ECO:0000256" key="1">
    <source>
        <dbReference type="ARBA" id="ARBA00000085"/>
    </source>
</evidence>
<keyword evidence="10" id="KW-0067">ATP-binding</keyword>
<feature type="domain" description="HAMP" evidence="16">
    <location>
        <begin position="472"/>
        <end position="517"/>
    </location>
</feature>
<keyword evidence="6" id="KW-0808">Transferase</keyword>
<feature type="transmembrane region" description="Helical" evidence="14">
    <location>
        <begin position="9"/>
        <end position="31"/>
    </location>
</feature>
<name>A0A2V3A0L3_9BACI</name>
<evidence type="ECO:0000256" key="3">
    <source>
        <dbReference type="ARBA" id="ARBA00012438"/>
    </source>
</evidence>
<sequence>MDTRWKNRWIIAIITLLFAYGVSGVLSLIFYGREYTNPDYFHTAQFRSDLDQYAGYLEMFELNNVTLEEAKNAIKVTEEDIEEHRYRYGGLPAQIDNIKAQYEPRIQEAEAAENSEFAQTITEQMNKKIQDITKNFESDEHVRPKVVKEKEEKLEAFFKEKERLRDQYDFYGKSFTYYFEDTATGDVYTNLTLSKDESPEEVMKKEMLYLTDYTMDKDYSYHFIMDGYEDIAQSLVESESGYFKGQIGLAKNLPDTNMFVDQNNHFKQKQIVLFVYTGTAVLALLIALFAGRRSKALSAEIKRWEPLYSKLPIDLRIVFLGFAAIGSILSYFLLNDFLMDSYEISSHAIELIIVLLGASVLSGLTFVQLKYIAGEFKNREKAKAVLKKSLVYKLWILLKNIAKNTADSLHEAFLNRSTGTQLFLMLGVIFGLGMGSIIMLLHPLFALFYLLILAFVGIPLVMALVKRIGYFNRIIETTNELASGHMGQDLPITGKNVLATLAGNINVLKQGVKTSLSEQAKSERLKTELITNVSHDLRTPLTSIITYTELLKSDDVSSEDRSAYLEIIDRKSKRLKVLIDDLFEVSKMASGNIELRKERVDLVQLLQQALAEHDSAISESNLHFRVANPGVPLFARVDGQKLWRVFDNLIGNILKYSLENSRVYIAMAAVKGKAVITFKNVSKYELNDQSEELFERFKRGDKSRHTDGSGLGLAIAKSIVDLHGGSLDIDTDGDLFKVSISLKLEE</sequence>
<dbReference type="RefSeq" id="WP_110065153.1">
    <property type="nucleotide sequence ID" value="NZ_QGTW01000006.1"/>
</dbReference>
<comment type="subcellular location">
    <subcellularLocation>
        <location evidence="2">Cell membrane</location>
        <topology evidence="2">Multi-pass membrane protein</topology>
    </subcellularLocation>
</comment>
<keyword evidence="9 17" id="KW-0418">Kinase</keyword>
<dbReference type="InterPro" id="IPR003660">
    <property type="entry name" value="HAMP_dom"/>
</dbReference>
<feature type="domain" description="Histidine kinase" evidence="15">
    <location>
        <begin position="532"/>
        <end position="746"/>
    </location>
</feature>
<proteinExistence type="predicted"/>
<evidence type="ECO:0000256" key="9">
    <source>
        <dbReference type="ARBA" id="ARBA00022777"/>
    </source>
</evidence>
<evidence type="ECO:0000256" key="14">
    <source>
        <dbReference type="SAM" id="Phobius"/>
    </source>
</evidence>
<evidence type="ECO:0000256" key="5">
    <source>
        <dbReference type="ARBA" id="ARBA00022553"/>
    </source>
</evidence>
<dbReference type="InterPro" id="IPR036097">
    <property type="entry name" value="HisK_dim/P_sf"/>
</dbReference>
<keyword evidence="8" id="KW-0547">Nucleotide-binding</keyword>
<evidence type="ECO:0000259" key="15">
    <source>
        <dbReference type="PROSITE" id="PS50109"/>
    </source>
</evidence>